<sequence length="88" mass="9859">MLIELIEAWNFFIKSIKERDSVASSFNDETFDFNSYTETEPDLFCSESQPDLLCSEYTLPPSPGPSNVSDHEPDLDDPFGESGSADNE</sequence>
<feature type="region of interest" description="Disordered" evidence="1">
    <location>
        <begin position="55"/>
        <end position="88"/>
    </location>
</feature>
<keyword evidence="3" id="KW-1185">Reference proteome</keyword>
<evidence type="ECO:0000313" key="3">
    <source>
        <dbReference type="Proteomes" id="UP001054945"/>
    </source>
</evidence>
<dbReference type="EMBL" id="BPLR01017206">
    <property type="protein sequence ID" value="GIY89453.1"/>
    <property type="molecule type" value="Genomic_DNA"/>
</dbReference>
<organism evidence="2 3">
    <name type="scientific">Caerostris extrusa</name>
    <name type="common">Bark spider</name>
    <name type="synonym">Caerostris bankana</name>
    <dbReference type="NCBI Taxonomy" id="172846"/>
    <lineage>
        <taxon>Eukaryota</taxon>
        <taxon>Metazoa</taxon>
        <taxon>Ecdysozoa</taxon>
        <taxon>Arthropoda</taxon>
        <taxon>Chelicerata</taxon>
        <taxon>Arachnida</taxon>
        <taxon>Araneae</taxon>
        <taxon>Araneomorphae</taxon>
        <taxon>Entelegynae</taxon>
        <taxon>Araneoidea</taxon>
        <taxon>Araneidae</taxon>
        <taxon>Caerostris</taxon>
    </lineage>
</organism>
<evidence type="ECO:0000256" key="1">
    <source>
        <dbReference type="SAM" id="MobiDB-lite"/>
    </source>
</evidence>
<dbReference type="AlphaFoldDB" id="A0AAV4X4D3"/>
<reference evidence="2 3" key="1">
    <citation type="submission" date="2021-06" db="EMBL/GenBank/DDBJ databases">
        <title>Caerostris extrusa draft genome.</title>
        <authorList>
            <person name="Kono N."/>
            <person name="Arakawa K."/>
        </authorList>
    </citation>
    <scope>NUCLEOTIDE SEQUENCE [LARGE SCALE GENOMIC DNA]</scope>
</reference>
<comment type="caution">
    <text evidence="2">The sequence shown here is derived from an EMBL/GenBank/DDBJ whole genome shotgun (WGS) entry which is preliminary data.</text>
</comment>
<protein>
    <submittedName>
        <fullName evidence="2">Uncharacterized protein</fullName>
    </submittedName>
</protein>
<dbReference type="Proteomes" id="UP001054945">
    <property type="component" value="Unassembled WGS sequence"/>
</dbReference>
<proteinExistence type="predicted"/>
<accession>A0AAV4X4D3</accession>
<name>A0AAV4X4D3_CAEEX</name>
<evidence type="ECO:0000313" key="2">
    <source>
        <dbReference type="EMBL" id="GIY89453.1"/>
    </source>
</evidence>
<gene>
    <name evidence="2" type="ORF">CEXT_189051</name>
</gene>